<proteinExistence type="predicted"/>
<feature type="signal peptide" evidence="1">
    <location>
        <begin position="1"/>
        <end position="31"/>
    </location>
</feature>
<evidence type="ECO:0000256" key="1">
    <source>
        <dbReference type="SAM" id="SignalP"/>
    </source>
</evidence>
<name>A0AAU7FW56_9ENTR</name>
<accession>A0AAU7FW56</accession>
<gene>
    <name evidence="2" type="ORF">ABFV38_00330</name>
</gene>
<organism evidence="2">
    <name type="scientific">Enterobacter cloacae complex sp. Mu1197</name>
    <dbReference type="NCBI Taxonomy" id="3152302"/>
    <lineage>
        <taxon>Bacteria</taxon>
        <taxon>Pseudomonadati</taxon>
        <taxon>Pseudomonadota</taxon>
        <taxon>Gammaproteobacteria</taxon>
        <taxon>Enterobacterales</taxon>
        <taxon>Enterobacteriaceae</taxon>
        <taxon>Enterobacter</taxon>
        <taxon>Enterobacter cloacae complex</taxon>
    </lineage>
</organism>
<sequence length="206" mass="22740">MEKQRYGIDCQMKYLFFFLPLLIAASAHVSATEMSGFASQYYDEDDSLTENSTTVPLFPTIIIGNKTLQMEATHLSDITSSPVNKDSSARWICLHDDDGTNYWFISDNEMGAGLLTALAIARDGIHKECAKTTEPVKVSVANVPLLNATHGNLVKLFGNKEIAKKKAMLFYHETPVQDGFIQSNTVSYSFDGEKMLGVIIGQITSN</sequence>
<protein>
    <submittedName>
        <fullName evidence="2">Uncharacterized protein</fullName>
    </submittedName>
</protein>
<dbReference type="RefSeq" id="WP_348958137.1">
    <property type="nucleotide sequence ID" value="NZ_CP157375.1"/>
</dbReference>
<dbReference type="AlphaFoldDB" id="A0AAU7FW56"/>
<keyword evidence="1" id="KW-0732">Signal</keyword>
<evidence type="ECO:0000313" key="2">
    <source>
        <dbReference type="EMBL" id="XBM30603.1"/>
    </source>
</evidence>
<reference evidence="2" key="1">
    <citation type="submission" date="2024-05" db="EMBL/GenBank/DDBJ databases">
        <title>Copy number flexibility facilitates heteroresistance to increasing antibiotic pressure and threatens the beta-lactam pipeline.</title>
        <authorList>
            <person name="Choby J.E."/>
            <person name="Weiss D.S."/>
        </authorList>
    </citation>
    <scope>NUCLEOTIDE SEQUENCE</scope>
    <source>
        <strain evidence="2">Mu1197</strain>
    </source>
</reference>
<feature type="chain" id="PRO_5043952539" evidence="1">
    <location>
        <begin position="32"/>
        <end position="206"/>
    </location>
</feature>
<dbReference type="EMBL" id="CP157375">
    <property type="protein sequence ID" value="XBM30603.1"/>
    <property type="molecule type" value="Genomic_DNA"/>
</dbReference>